<protein>
    <submittedName>
        <fullName evidence="1">Uncharacterized protein</fullName>
    </submittedName>
</protein>
<keyword evidence="2" id="KW-1185">Reference proteome</keyword>
<name>A0A0N9P6X8_9VIRU</name>
<evidence type="ECO:0000313" key="1">
    <source>
        <dbReference type="EMBL" id="ALG96760.1"/>
    </source>
</evidence>
<dbReference type="RefSeq" id="YP_009211282.1">
    <property type="nucleotide sequence ID" value="NC_028938.1"/>
</dbReference>
<dbReference type="Proteomes" id="UP000202536">
    <property type="component" value="Segment"/>
</dbReference>
<dbReference type="OrthoDB" id="34906at10239"/>
<dbReference type="KEGG" id="vg:26637850"/>
<reference evidence="1 2" key="1">
    <citation type="journal article" date="2015" name="Environ. Microbiol.">
        <title>Novel viral genomes identified from six metagenomes reveal wide distribution of archaeal viruses and high viral diversity in terrestrial hot springs.</title>
        <authorList>
            <person name="Gudbergsdottir S.R."/>
            <person name="Menzel P."/>
            <person name="Krogh A."/>
            <person name="Young M."/>
            <person name="Peng X."/>
        </authorList>
    </citation>
    <scope>NUCLEOTIDE SEQUENCE [LARGE SCALE GENOMIC DNA]</scope>
    <source>
        <strain evidence="1 2">ABV2</strain>
    </source>
</reference>
<accession>A0A0N9P6X8</accession>
<proteinExistence type="predicted"/>
<organism evidence="1 2">
    <name type="scientific">Acidianus bottle-shaped virus 2 strain ABV2</name>
    <dbReference type="NCBI Taxonomy" id="1732173"/>
    <lineage>
        <taxon>Viruses</taxon>
        <taxon>Viruses incertae sedis</taxon>
        <taxon>Ampullaviridae</taxon>
        <taxon>Bottigliavirus</taxon>
        <taxon>Bottigliavirus puteoliense</taxon>
        <taxon>Bottigliavirus ABV2</taxon>
    </lineage>
</organism>
<dbReference type="GeneID" id="26637850"/>
<dbReference type="EMBL" id="KP282673">
    <property type="protein sequence ID" value="ALG96760.1"/>
    <property type="molecule type" value="Genomic_DNA"/>
</dbReference>
<sequence>MKKHKLIKDKEKADDYLLEKLDREIDLIEHGPLFAKKVTTKISDHDREIVDFIFKLIKEECYKENYRFEEIADCLIKFEEKI</sequence>
<evidence type="ECO:0000313" key="2">
    <source>
        <dbReference type="Proteomes" id="UP000202536"/>
    </source>
</evidence>